<evidence type="ECO:0000256" key="3">
    <source>
        <dbReference type="PROSITE-ProRule" id="PRU00221"/>
    </source>
</evidence>
<dbReference type="PROSITE" id="PS50294">
    <property type="entry name" value="WD_REPEATS_REGION"/>
    <property type="match status" value="1"/>
</dbReference>
<reference evidence="5" key="3">
    <citation type="submission" date="2025-08" db="UniProtKB">
        <authorList>
            <consortium name="Ensembl"/>
        </authorList>
    </citation>
    <scope>IDENTIFICATION</scope>
    <source>
        <strain evidence="5">HNI</strain>
    </source>
</reference>
<evidence type="ECO:0000256" key="2">
    <source>
        <dbReference type="ARBA" id="ARBA00022737"/>
    </source>
</evidence>
<dbReference type="PROSITE" id="PS00678">
    <property type="entry name" value="WD_REPEATS_1"/>
    <property type="match status" value="1"/>
</dbReference>
<dbReference type="InterPro" id="IPR051242">
    <property type="entry name" value="WD-EF-hand_domain"/>
</dbReference>
<dbReference type="Proteomes" id="UP000265180">
    <property type="component" value="Chromosome 19"/>
</dbReference>
<evidence type="ECO:0000256" key="1">
    <source>
        <dbReference type="ARBA" id="ARBA00022574"/>
    </source>
</evidence>
<evidence type="ECO:0000313" key="5">
    <source>
        <dbReference type="Ensembl" id="ENSORLP00020020621.1"/>
    </source>
</evidence>
<keyword evidence="2" id="KW-0677">Repeat</keyword>
<dbReference type="SMART" id="SM00320">
    <property type="entry name" value="WD40"/>
    <property type="match status" value="9"/>
</dbReference>
<dbReference type="PANTHER" id="PTHR44324">
    <property type="entry name" value="WD40 REPEAT DOMAIN 95"/>
    <property type="match status" value="1"/>
</dbReference>
<feature type="repeat" description="WD" evidence="3">
    <location>
        <begin position="496"/>
        <end position="533"/>
    </location>
</feature>
<feature type="repeat" description="WD" evidence="3">
    <location>
        <begin position="387"/>
        <end position="428"/>
    </location>
</feature>
<accession>A0A3P9LIR7</accession>
<dbReference type="PANTHER" id="PTHR44324:SF3">
    <property type="entry name" value="WD REPEAT-CONTAINING PROTEIN 49-LIKE"/>
    <property type="match status" value="1"/>
</dbReference>
<protein>
    <submittedName>
        <fullName evidence="5">Si:dkey-202c14.3</fullName>
    </submittedName>
</protein>
<proteinExistence type="predicted"/>
<dbReference type="PROSITE" id="PS50082">
    <property type="entry name" value="WD_REPEATS_2"/>
    <property type="match status" value="2"/>
</dbReference>
<reference evidence="5 6" key="2">
    <citation type="submission" date="2017-04" db="EMBL/GenBank/DDBJ databases">
        <title>CpG methylation of centromeres and impact of large insertions on vertebrate speciation.</title>
        <authorList>
            <person name="Ichikawa K."/>
            <person name="Yoshimura J."/>
            <person name="Morishita S."/>
        </authorList>
    </citation>
    <scope>NUCLEOTIDE SEQUENCE</scope>
    <source>
        <strain evidence="5 6">HNI</strain>
    </source>
</reference>
<keyword evidence="1 3" id="KW-0853">WD repeat</keyword>
<dbReference type="Pfam" id="PF00400">
    <property type="entry name" value="WD40"/>
    <property type="match status" value="2"/>
</dbReference>
<dbReference type="InterPro" id="IPR015943">
    <property type="entry name" value="WD40/YVTN_repeat-like_dom_sf"/>
</dbReference>
<reference key="1">
    <citation type="journal article" date="2007" name="Nature">
        <title>The medaka draft genome and insights into vertebrate genome evolution.</title>
        <authorList>
            <person name="Kasahara M."/>
            <person name="Naruse K."/>
            <person name="Sasaki S."/>
            <person name="Nakatani Y."/>
            <person name="Qu W."/>
            <person name="Ahsan B."/>
            <person name="Yamada T."/>
            <person name="Nagayasu Y."/>
            <person name="Doi K."/>
            <person name="Kasai Y."/>
            <person name="Jindo T."/>
            <person name="Kobayashi D."/>
            <person name="Shimada A."/>
            <person name="Toyoda A."/>
            <person name="Kuroki Y."/>
            <person name="Fujiyama A."/>
            <person name="Sasaki T."/>
            <person name="Shimizu A."/>
            <person name="Asakawa S."/>
            <person name="Shimizu N."/>
            <person name="Hashimoto S."/>
            <person name="Yang J."/>
            <person name="Lee Y."/>
            <person name="Matsushima K."/>
            <person name="Sugano S."/>
            <person name="Sakaizumi M."/>
            <person name="Narita T."/>
            <person name="Ohishi K."/>
            <person name="Haga S."/>
            <person name="Ohta F."/>
            <person name="Nomoto H."/>
            <person name="Nogata K."/>
            <person name="Morishita T."/>
            <person name="Endo T."/>
            <person name="Shin-I T."/>
            <person name="Takeda H."/>
            <person name="Morishita S."/>
            <person name="Kohara Y."/>
        </authorList>
    </citation>
    <scope>NUCLEOTIDE SEQUENCE [LARGE SCALE GENOMIC DNA]</scope>
    <source>
        <strain>Hd-rR</strain>
    </source>
</reference>
<evidence type="ECO:0000256" key="4">
    <source>
        <dbReference type="SAM" id="MobiDB-lite"/>
    </source>
</evidence>
<name>A0A3P9LIR7_ORYLA</name>
<sequence>MAGLRNWKDLWMLYEMEEQYTRFRDQASGASPAEKLDLELLQRLLNAFNSPKVGLQTNTSKGRSGGPDKQPGMKLEEFKKSLSSVTCSVESWIEELFCEIDISHAGEVTWQQLCSYLLQEYKERQRASTPRAALLDAQPQFTLCSQNKREPTVRILSISQQPPLRYITVSKGGHITVWSSSLRILETFMVSGDPEHSSRLRGWVTDAAYMRGLHRVAIVTDHRDAHFVKVSPTDIFEDVHLFGFRCVLTAVCFGFDSQRPEQPPLLLLGDEKGGVHLMWFLNTSKGLFKRASKTERGPQRILFSDLDDHDNMVSCRHIANIHRAAINRVMFDPGANVIMTSSESETTSVVFMKVSMKQEPYIWKFSQGALCFDYSSSLQLLVTGAVLQGHQASVMDVAIYQPVEQIFSYSRDSELRVWDVSTHVCLKTIPLQFPCLQPSRIPEHATFPFLLLSPPFPEQTYPHLIVCCKDYLARFCLAKKGSRVGGWLTAEGREFGGESSGSVSCTLYNPTLRQVVTGHSDSSVYLWDVQTGRMGLCIFHAHGEKRLTRMELDSSHRKLITAASNGTIKAWNLLNGHNLLKLEPFSNSEVSGLVCLHDNQLLAAGWSQQIVQYDIAKATDSEVNIKISWESSKVSKSNIVTMGLCASLGVVATANRDGDIIIWRIDTQKPLLHLHNETQEKELVDCLVFLQPQARNEEFKTHVVLVSSQAGCVCFRNITGELHIYGKFYVPEQLGQRVLSLSSDQNKNSILVSGDTTGCLQIWDISSYALELQHEPFSEKPPLLQRWTAFKMPLRHVEVLEVADMLLILAASDDGSAGLWTTGGKHVGHFGQKVIWNIADSTTYLR</sequence>
<dbReference type="InterPro" id="IPR001680">
    <property type="entry name" value="WD40_rpt"/>
</dbReference>
<dbReference type="Ensembl" id="ENSORLT00020030039.1">
    <property type="protein sequence ID" value="ENSORLP00020020621.1"/>
    <property type="gene ID" value="ENSORLG00020021610.1"/>
</dbReference>
<dbReference type="InterPro" id="IPR019775">
    <property type="entry name" value="WD40_repeat_CS"/>
</dbReference>
<organism evidence="5 6">
    <name type="scientific">Oryzias latipes</name>
    <name type="common">Japanese rice fish</name>
    <name type="synonym">Japanese killifish</name>
    <dbReference type="NCBI Taxonomy" id="8090"/>
    <lineage>
        <taxon>Eukaryota</taxon>
        <taxon>Metazoa</taxon>
        <taxon>Chordata</taxon>
        <taxon>Craniata</taxon>
        <taxon>Vertebrata</taxon>
        <taxon>Euteleostomi</taxon>
        <taxon>Actinopterygii</taxon>
        <taxon>Neopterygii</taxon>
        <taxon>Teleostei</taxon>
        <taxon>Neoteleostei</taxon>
        <taxon>Acanthomorphata</taxon>
        <taxon>Ovalentaria</taxon>
        <taxon>Atherinomorphae</taxon>
        <taxon>Beloniformes</taxon>
        <taxon>Adrianichthyidae</taxon>
        <taxon>Oryziinae</taxon>
        <taxon>Oryzias</taxon>
    </lineage>
</organism>
<dbReference type="AlphaFoldDB" id="A0A3P9LIR7"/>
<evidence type="ECO:0000313" key="6">
    <source>
        <dbReference type="Proteomes" id="UP000265180"/>
    </source>
</evidence>
<reference evidence="5" key="4">
    <citation type="submission" date="2025-09" db="UniProtKB">
        <authorList>
            <consortium name="Ensembl"/>
        </authorList>
    </citation>
    <scope>IDENTIFICATION</scope>
    <source>
        <strain evidence="5">HNI</strain>
    </source>
</reference>
<feature type="region of interest" description="Disordered" evidence="4">
    <location>
        <begin position="52"/>
        <end position="73"/>
    </location>
</feature>
<dbReference type="Gene3D" id="2.130.10.10">
    <property type="entry name" value="YVTN repeat-like/Quinoprotein amine dehydrogenase"/>
    <property type="match status" value="3"/>
</dbReference>
<dbReference type="InterPro" id="IPR036322">
    <property type="entry name" value="WD40_repeat_dom_sf"/>
</dbReference>
<dbReference type="SUPFAM" id="SSF50978">
    <property type="entry name" value="WD40 repeat-like"/>
    <property type="match status" value="2"/>
</dbReference>